<accession>A0ABY5MMD6</accession>
<proteinExistence type="predicted"/>
<reference evidence="1 2" key="1">
    <citation type="submission" date="2018-07" db="EMBL/GenBank/DDBJ databases">
        <title>Genome sequence of Nitratireductor thuwali#1536.</title>
        <authorList>
            <person name="Michoud G."/>
            <person name="Merlino G."/>
            <person name="Sefrji F.O."/>
            <person name="Daffonchio D."/>
        </authorList>
    </citation>
    <scope>NUCLEOTIDE SEQUENCE [LARGE SCALE GENOMIC DNA]</scope>
    <source>
        <strain evidence="2">Nit1536</strain>
    </source>
</reference>
<evidence type="ECO:0000313" key="1">
    <source>
        <dbReference type="EMBL" id="UUP18250.1"/>
    </source>
</evidence>
<organism evidence="1 2">
    <name type="scientific">Nitratireductor thuwali</name>
    <dbReference type="NCBI Taxonomy" id="2267699"/>
    <lineage>
        <taxon>Bacteria</taxon>
        <taxon>Pseudomonadati</taxon>
        <taxon>Pseudomonadota</taxon>
        <taxon>Alphaproteobacteria</taxon>
        <taxon>Hyphomicrobiales</taxon>
        <taxon>Phyllobacteriaceae</taxon>
        <taxon>Nitratireductor</taxon>
    </lineage>
</organism>
<protein>
    <recommendedName>
        <fullName evidence="3">IS110 family transposase</fullName>
    </recommendedName>
</protein>
<evidence type="ECO:0008006" key="3">
    <source>
        <dbReference type="Google" id="ProtNLM"/>
    </source>
</evidence>
<keyword evidence="2" id="KW-1185">Reference proteome</keyword>
<dbReference type="EMBL" id="CP030941">
    <property type="protein sequence ID" value="UUP18250.1"/>
    <property type="molecule type" value="Genomic_DNA"/>
</dbReference>
<sequence>MRKKTKVVAIAWAQRAARMIFAVLRDGTRYEPQAT</sequence>
<gene>
    <name evidence="1" type="ORF">NTH_02730</name>
</gene>
<dbReference type="Proteomes" id="UP001342418">
    <property type="component" value="Chromosome"/>
</dbReference>
<name>A0ABY5MMD6_9HYPH</name>
<evidence type="ECO:0000313" key="2">
    <source>
        <dbReference type="Proteomes" id="UP001342418"/>
    </source>
</evidence>